<keyword evidence="3 7" id="KW-0694">RNA-binding</keyword>
<dbReference type="Pfam" id="PF01281">
    <property type="entry name" value="Ribosomal_L9_N"/>
    <property type="match status" value="1"/>
</dbReference>
<dbReference type="SUPFAM" id="SSF55653">
    <property type="entry name" value="Ribosomal protein L9 C-domain"/>
    <property type="match status" value="1"/>
</dbReference>
<feature type="domain" description="Ribosomal protein L9" evidence="9">
    <location>
        <begin position="1"/>
        <end position="47"/>
    </location>
</feature>
<gene>
    <name evidence="7" type="primary">rplI</name>
    <name evidence="11" type="ORF">A2731_03520</name>
</gene>
<name>A0A1G1XT58_9BACT</name>
<protein>
    <recommendedName>
        <fullName evidence="6 7">Large ribosomal subunit protein bL9</fullName>
    </recommendedName>
</protein>
<sequence length="146" mass="16039">MKVILLKHVPELGDEGDVKEIALGYARNFLIPQGLVKEATPEALAELEARKQKMAKEAELDLAKTEQLAAKLEGQKVEVTAKASEEGTLYAAISPAKIASALKEKGLEVRKEQIRAEHIKELGEYEVVVELDHGLEARITLIINSE</sequence>
<dbReference type="GO" id="GO:0019843">
    <property type="term" value="F:rRNA binding"/>
    <property type="evidence" value="ECO:0007669"/>
    <property type="project" value="UniProtKB-UniRule"/>
</dbReference>
<keyword evidence="2 7" id="KW-0699">rRNA-binding</keyword>
<dbReference type="InterPro" id="IPR036791">
    <property type="entry name" value="Ribosomal_bL9_C_sf"/>
</dbReference>
<proteinExistence type="inferred from homology"/>
<dbReference type="InterPro" id="IPR020070">
    <property type="entry name" value="Ribosomal_bL9_N"/>
</dbReference>
<keyword evidence="5 7" id="KW-0687">Ribonucleoprotein</keyword>
<dbReference type="GO" id="GO:0006412">
    <property type="term" value="P:translation"/>
    <property type="evidence" value="ECO:0007669"/>
    <property type="project" value="UniProtKB-UniRule"/>
</dbReference>
<dbReference type="Proteomes" id="UP000176241">
    <property type="component" value="Unassembled WGS sequence"/>
</dbReference>
<dbReference type="AlphaFoldDB" id="A0A1G1XT58"/>
<dbReference type="PANTHER" id="PTHR21368">
    <property type="entry name" value="50S RIBOSOMAL PROTEIN L9"/>
    <property type="match status" value="1"/>
</dbReference>
<evidence type="ECO:0000256" key="7">
    <source>
        <dbReference type="HAMAP-Rule" id="MF_00503"/>
    </source>
</evidence>
<dbReference type="InterPro" id="IPR036935">
    <property type="entry name" value="Ribosomal_bL9_N_sf"/>
</dbReference>
<comment type="function">
    <text evidence="7">Binds to the 23S rRNA.</text>
</comment>
<keyword evidence="4 7" id="KW-0689">Ribosomal protein</keyword>
<comment type="caution">
    <text evidence="11">The sequence shown here is derived from an EMBL/GenBank/DDBJ whole genome shotgun (WGS) entry which is preliminary data.</text>
</comment>
<dbReference type="Gene3D" id="3.10.430.100">
    <property type="entry name" value="Ribosomal protein L9, C-terminal domain"/>
    <property type="match status" value="1"/>
</dbReference>
<dbReference type="SUPFAM" id="SSF55658">
    <property type="entry name" value="L9 N-domain-like"/>
    <property type="match status" value="1"/>
</dbReference>
<dbReference type="GO" id="GO:0003735">
    <property type="term" value="F:structural constituent of ribosome"/>
    <property type="evidence" value="ECO:0007669"/>
    <property type="project" value="InterPro"/>
</dbReference>
<feature type="coiled-coil region" evidence="8">
    <location>
        <begin position="44"/>
        <end position="82"/>
    </location>
</feature>
<evidence type="ECO:0000256" key="2">
    <source>
        <dbReference type="ARBA" id="ARBA00022730"/>
    </source>
</evidence>
<dbReference type="GO" id="GO:0005840">
    <property type="term" value="C:ribosome"/>
    <property type="evidence" value="ECO:0007669"/>
    <property type="project" value="UniProtKB-KW"/>
</dbReference>
<evidence type="ECO:0000256" key="8">
    <source>
        <dbReference type="SAM" id="Coils"/>
    </source>
</evidence>
<dbReference type="STRING" id="1797533.A2731_03520"/>
<dbReference type="EMBL" id="MHIC01000053">
    <property type="protein sequence ID" value="OGY43144.1"/>
    <property type="molecule type" value="Genomic_DNA"/>
</dbReference>
<dbReference type="InterPro" id="IPR009027">
    <property type="entry name" value="Ribosomal_bL9/RNase_H1_N"/>
</dbReference>
<evidence type="ECO:0000259" key="10">
    <source>
        <dbReference type="Pfam" id="PF03948"/>
    </source>
</evidence>
<dbReference type="GO" id="GO:1990904">
    <property type="term" value="C:ribonucleoprotein complex"/>
    <property type="evidence" value="ECO:0007669"/>
    <property type="project" value="UniProtKB-KW"/>
</dbReference>
<dbReference type="InterPro" id="IPR020594">
    <property type="entry name" value="Ribosomal_bL9_bac/chp"/>
</dbReference>
<evidence type="ECO:0000259" key="9">
    <source>
        <dbReference type="Pfam" id="PF01281"/>
    </source>
</evidence>
<evidence type="ECO:0000313" key="11">
    <source>
        <dbReference type="EMBL" id="OGY43144.1"/>
    </source>
</evidence>
<evidence type="ECO:0000256" key="5">
    <source>
        <dbReference type="ARBA" id="ARBA00023274"/>
    </source>
</evidence>
<evidence type="ECO:0000313" key="12">
    <source>
        <dbReference type="Proteomes" id="UP000176241"/>
    </source>
</evidence>
<dbReference type="Gene3D" id="3.40.5.10">
    <property type="entry name" value="Ribosomal protein L9, N-terminal domain"/>
    <property type="match status" value="1"/>
</dbReference>
<evidence type="ECO:0000256" key="4">
    <source>
        <dbReference type="ARBA" id="ARBA00022980"/>
    </source>
</evidence>
<dbReference type="InterPro" id="IPR000244">
    <property type="entry name" value="Ribosomal_bL9"/>
</dbReference>
<organism evidence="11 12">
    <name type="scientific">Candidatus Buchananbacteria bacterium RIFCSPHIGHO2_01_FULL_39_8</name>
    <dbReference type="NCBI Taxonomy" id="1797533"/>
    <lineage>
        <taxon>Bacteria</taxon>
        <taxon>Candidatus Buchananiibacteriota</taxon>
    </lineage>
</organism>
<evidence type="ECO:0000256" key="6">
    <source>
        <dbReference type="ARBA" id="ARBA00035292"/>
    </source>
</evidence>
<dbReference type="HAMAP" id="MF_00503">
    <property type="entry name" value="Ribosomal_bL9"/>
    <property type="match status" value="1"/>
</dbReference>
<dbReference type="InterPro" id="IPR020069">
    <property type="entry name" value="Ribosomal_bL9_C"/>
</dbReference>
<feature type="domain" description="Large ribosomal subunit protein bL9 C-terminal" evidence="10">
    <location>
        <begin position="64"/>
        <end position="143"/>
    </location>
</feature>
<accession>A0A1G1XT58</accession>
<comment type="similarity">
    <text evidence="1 7">Belongs to the bacterial ribosomal protein bL9 family.</text>
</comment>
<evidence type="ECO:0000256" key="1">
    <source>
        <dbReference type="ARBA" id="ARBA00010605"/>
    </source>
</evidence>
<keyword evidence="8" id="KW-0175">Coiled coil</keyword>
<dbReference type="Pfam" id="PF03948">
    <property type="entry name" value="Ribosomal_L9_C"/>
    <property type="match status" value="1"/>
</dbReference>
<reference evidence="11 12" key="1">
    <citation type="journal article" date="2016" name="Nat. Commun.">
        <title>Thousands of microbial genomes shed light on interconnected biogeochemical processes in an aquifer system.</title>
        <authorList>
            <person name="Anantharaman K."/>
            <person name="Brown C.T."/>
            <person name="Hug L.A."/>
            <person name="Sharon I."/>
            <person name="Castelle C.J."/>
            <person name="Probst A.J."/>
            <person name="Thomas B.C."/>
            <person name="Singh A."/>
            <person name="Wilkins M.J."/>
            <person name="Karaoz U."/>
            <person name="Brodie E.L."/>
            <person name="Williams K.H."/>
            <person name="Hubbard S.S."/>
            <person name="Banfield J.F."/>
        </authorList>
    </citation>
    <scope>NUCLEOTIDE SEQUENCE [LARGE SCALE GENOMIC DNA]</scope>
</reference>
<evidence type="ECO:0000256" key="3">
    <source>
        <dbReference type="ARBA" id="ARBA00022884"/>
    </source>
</evidence>
<dbReference type="NCBIfam" id="TIGR00158">
    <property type="entry name" value="L9"/>
    <property type="match status" value="1"/>
</dbReference>